<dbReference type="InterPro" id="IPR019734">
    <property type="entry name" value="TPR_rpt"/>
</dbReference>
<reference evidence="4" key="2">
    <citation type="journal article" date="2020" name="Front. Microbiol.">
        <title>Genetic Variants of the DSF Quorum Sensing System in Stenotrophomonas maltophilia Influence Virulence and Resistance Phenotypes Among Genotypically Diverse Clinical Isolates.</title>
        <authorList>
            <person name="Yero D."/>
            <person name="Huedo P."/>
            <person name="Conchillo-Sole O."/>
            <person name="Martinez-Servat S."/>
            <person name="Mamat U."/>
            <person name="Coves X."/>
            <person name="Llanas F."/>
            <person name="Roca I."/>
            <person name="Vila J."/>
            <person name="Schaible U.E."/>
            <person name="Daura X."/>
            <person name="Gibert I."/>
        </authorList>
    </citation>
    <scope>NUCLEOTIDE SEQUENCE</scope>
    <source>
        <strain evidence="4">OG156</strain>
    </source>
</reference>
<evidence type="ECO:0000256" key="1">
    <source>
        <dbReference type="PROSITE-ProRule" id="PRU00339"/>
    </source>
</evidence>
<dbReference type="Pfam" id="PF14559">
    <property type="entry name" value="TPR_19"/>
    <property type="match status" value="1"/>
</dbReference>
<dbReference type="Gene3D" id="3.10.620.30">
    <property type="match status" value="1"/>
</dbReference>
<dbReference type="PANTHER" id="PTHR44395:SF1">
    <property type="entry name" value="PROTEIN O-MANNOSYL-TRANSFERASE TMTC3"/>
    <property type="match status" value="1"/>
</dbReference>
<dbReference type="SUPFAM" id="SSF48452">
    <property type="entry name" value="TPR-like"/>
    <property type="match status" value="1"/>
</dbReference>
<accession>A0A2J0SPG8</accession>
<comment type="caution">
    <text evidence="4">The sequence shown here is derived from an EMBL/GenBank/DDBJ whole genome shotgun (WGS) entry which is preliminary data.</text>
</comment>
<evidence type="ECO:0000313" key="4">
    <source>
        <dbReference type="EMBL" id="MBA0311031.1"/>
    </source>
</evidence>
<reference evidence="4" key="1">
    <citation type="submission" date="2018-09" db="EMBL/GenBank/DDBJ databases">
        <authorList>
            <person name="Groschel M."/>
            <person name="Kohl T."/>
            <person name="Conchillo-Sole O."/>
            <person name="Mamat U."/>
            <person name="Yero D."/>
            <person name="Niemann S."/>
            <person name="Daura X."/>
            <person name="Gibert I."/>
        </authorList>
    </citation>
    <scope>NUCLEOTIDE SEQUENCE</scope>
    <source>
        <strain evidence="4">OG156</strain>
    </source>
</reference>
<feature type="domain" description="Transglutaminase-like" evidence="3">
    <location>
        <begin position="60"/>
        <end position="131"/>
    </location>
</feature>
<organism evidence="4 5">
    <name type="scientific">Stenotrophomonas maltophilia</name>
    <name type="common">Pseudomonas maltophilia</name>
    <name type="synonym">Xanthomonas maltophilia</name>
    <dbReference type="NCBI Taxonomy" id="40324"/>
    <lineage>
        <taxon>Bacteria</taxon>
        <taxon>Pseudomonadati</taxon>
        <taxon>Pseudomonadota</taxon>
        <taxon>Gammaproteobacteria</taxon>
        <taxon>Lysobacterales</taxon>
        <taxon>Lysobacteraceae</taxon>
        <taxon>Stenotrophomonas</taxon>
        <taxon>Stenotrophomonas maltophilia group</taxon>
    </lineage>
</organism>
<keyword evidence="2" id="KW-0732">Signal</keyword>
<evidence type="ECO:0000256" key="2">
    <source>
        <dbReference type="SAM" id="SignalP"/>
    </source>
</evidence>
<dbReference type="RefSeq" id="WP_049426790.1">
    <property type="nucleotide sequence ID" value="NZ_CP154630.1"/>
</dbReference>
<dbReference type="InterPro" id="IPR002931">
    <property type="entry name" value="Transglutaminase-like"/>
</dbReference>
<sequence length="383" mass="42803">MYRPAARIFVLALAALMAAPLCAQDHPRTDAIPPIGSITPVEIPSPEQVFAIPPAMRAMLQAQVMDRSSSREQRLQALVEMIFGRQGLDLQYDANATYTVGEVWQQRRANCLAFTLMFVALAREAGIQARVQEVGQVVSWYQDQDAGVVYSVGHVNAGVEIAGRYATVDLDRNVLYDRHGPQPVSRARALAHFYNNRGAERMAEGDLVGARAFFDASVVQDRAFPSVWNNLGVLDNREGDTDAARQALDRALRLDGRQDAALTNASALYRQLGLEAQAKALERRLKSVQREDPFAQYMLGTQAEQAGRLAEAIRYYRQAVRLYDTAHQFHFGLARVYFLSGQLERADRELTRAQLLGGAPEQARYQAKLDSLARWRAQQQARR</sequence>
<dbReference type="Proteomes" id="UP000822271">
    <property type="component" value="Unassembled WGS sequence"/>
</dbReference>
<dbReference type="GO" id="GO:0000030">
    <property type="term" value="F:mannosyltransferase activity"/>
    <property type="evidence" value="ECO:0007669"/>
    <property type="project" value="TreeGrafter"/>
</dbReference>
<evidence type="ECO:0000259" key="3">
    <source>
        <dbReference type="Pfam" id="PF01841"/>
    </source>
</evidence>
<name>A0A2J0SPG8_STEMA</name>
<keyword evidence="1" id="KW-0802">TPR repeat</keyword>
<dbReference type="SUPFAM" id="SSF54001">
    <property type="entry name" value="Cysteine proteinases"/>
    <property type="match status" value="1"/>
</dbReference>
<dbReference type="AlphaFoldDB" id="A0A2J0SPG8"/>
<dbReference type="PANTHER" id="PTHR44395">
    <property type="match status" value="1"/>
</dbReference>
<dbReference type="InterPro" id="IPR011990">
    <property type="entry name" value="TPR-like_helical_dom_sf"/>
</dbReference>
<dbReference type="PROSITE" id="PS50005">
    <property type="entry name" value="TPR"/>
    <property type="match status" value="2"/>
</dbReference>
<feature type="repeat" description="TPR" evidence="1">
    <location>
        <begin position="225"/>
        <end position="258"/>
    </location>
</feature>
<dbReference type="OrthoDB" id="5801251at2"/>
<feature type="repeat" description="TPR" evidence="1">
    <location>
        <begin position="293"/>
        <end position="326"/>
    </location>
</feature>
<dbReference type="SMART" id="SM00028">
    <property type="entry name" value="TPR"/>
    <property type="match status" value="4"/>
</dbReference>
<evidence type="ECO:0000313" key="5">
    <source>
        <dbReference type="Proteomes" id="UP000822271"/>
    </source>
</evidence>
<dbReference type="GO" id="GO:0035269">
    <property type="term" value="P:protein O-linked glycosylation via mannose"/>
    <property type="evidence" value="ECO:0007669"/>
    <property type="project" value="TreeGrafter"/>
</dbReference>
<feature type="chain" id="PRO_5043156112" evidence="2">
    <location>
        <begin position="24"/>
        <end position="383"/>
    </location>
</feature>
<dbReference type="EMBL" id="RAUE01000012">
    <property type="protein sequence ID" value="MBA0311031.1"/>
    <property type="molecule type" value="Genomic_DNA"/>
</dbReference>
<dbReference type="Pfam" id="PF13181">
    <property type="entry name" value="TPR_8"/>
    <property type="match status" value="1"/>
</dbReference>
<gene>
    <name evidence="4" type="ORF">D7Y33_08375</name>
</gene>
<proteinExistence type="predicted"/>
<dbReference type="Pfam" id="PF01841">
    <property type="entry name" value="Transglut_core"/>
    <property type="match status" value="1"/>
</dbReference>
<dbReference type="Gene3D" id="1.25.40.10">
    <property type="entry name" value="Tetratricopeptide repeat domain"/>
    <property type="match status" value="2"/>
</dbReference>
<protein>
    <submittedName>
        <fullName evidence="4">Tetratricopeptide repeat protein</fullName>
    </submittedName>
</protein>
<feature type="signal peptide" evidence="2">
    <location>
        <begin position="1"/>
        <end position="23"/>
    </location>
</feature>
<dbReference type="InterPro" id="IPR038765">
    <property type="entry name" value="Papain-like_cys_pep_sf"/>
</dbReference>